<keyword evidence="3" id="KW-1185">Reference proteome</keyword>
<organism evidence="2 3">
    <name type="scientific">Herbaspirillum aquaticum</name>
    <dbReference type="NCBI Taxonomy" id="568783"/>
    <lineage>
        <taxon>Bacteria</taxon>
        <taxon>Pseudomonadati</taxon>
        <taxon>Pseudomonadota</taxon>
        <taxon>Betaproteobacteria</taxon>
        <taxon>Burkholderiales</taxon>
        <taxon>Oxalobacteraceae</taxon>
        <taxon>Herbaspirillum</taxon>
    </lineage>
</organism>
<proteinExistence type="predicted"/>
<evidence type="ECO:0000313" key="2">
    <source>
        <dbReference type="EMBL" id="OWY32709.1"/>
    </source>
</evidence>
<dbReference type="AlphaFoldDB" id="A0A225SNR4"/>
<accession>A0A225SNR4</accession>
<reference evidence="2 3" key="1">
    <citation type="journal article" date="2010" name="Int. J. Syst. Evol. Microbiol.">
        <title>Reclassification of Herbaspirillum putei as a later heterotypic synonym of Herbaspirillum huttiense, with the description of H. huttiense subsp. huttiense subsp. nov. and H. huttiense subsp. putei subsp. nov., comb. nov., and description of Herbaspirillum aquaticum sp. nov.</title>
        <authorList>
            <person name="Dobritsa A.P."/>
            <person name="Reddy M.C."/>
            <person name="Samadpour M."/>
        </authorList>
    </citation>
    <scope>NUCLEOTIDE SEQUENCE [LARGE SCALE GENOMIC DNA]</scope>
    <source>
        <strain evidence="2 3">IEH 4430</strain>
    </source>
</reference>
<keyword evidence="1" id="KW-0472">Membrane</keyword>
<dbReference type="Proteomes" id="UP000214747">
    <property type="component" value="Unassembled WGS sequence"/>
</dbReference>
<keyword evidence="1" id="KW-0812">Transmembrane</keyword>
<sequence>MRCGIDFSRSPAQRRRAHEQNFYRMLAAALLLGGTLAALPGLRISLHTASLQQANALLTAELQTLSPQAKQTATLRTRITALEKQLKDHRQLGLRRQQAARLLRAAAQAAQASRSQVRLQRILLQGDRGELRGQAPSAQEVRDFAAALVASGLEGTALHDLHAEEGGYAFILAIPLAAPLPASQEAAP</sequence>
<feature type="transmembrane region" description="Helical" evidence="1">
    <location>
        <begin position="21"/>
        <end position="42"/>
    </location>
</feature>
<dbReference type="EMBL" id="NJGV01000023">
    <property type="protein sequence ID" value="OWY32709.1"/>
    <property type="molecule type" value="Genomic_DNA"/>
</dbReference>
<dbReference type="RefSeq" id="WP_088756800.1">
    <property type="nucleotide sequence ID" value="NZ_NJGV01000023.1"/>
</dbReference>
<protein>
    <submittedName>
        <fullName evidence="2">Pilus assembly protein</fullName>
    </submittedName>
</protein>
<evidence type="ECO:0000256" key="1">
    <source>
        <dbReference type="SAM" id="Phobius"/>
    </source>
</evidence>
<comment type="caution">
    <text evidence="2">The sequence shown here is derived from an EMBL/GenBank/DDBJ whole genome shotgun (WGS) entry which is preliminary data.</text>
</comment>
<evidence type="ECO:0000313" key="3">
    <source>
        <dbReference type="Proteomes" id="UP000214747"/>
    </source>
</evidence>
<keyword evidence="1" id="KW-1133">Transmembrane helix</keyword>
<name>A0A225SNR4_9BURK</name>
<gene>
    <name evidence="2" type="ORF">CEJ45_19795</name>
</gene>